<dbReference type="GO" id="GO:0012505">
    <property type="term" value="C:endomembrane system"/>
    <property type="evidence" value="ECO:0007669"/>
    <property type="project" value="TreeGrafter"/>
</dbReference>
<evidence type="ECO:0000256" key="1">
    <source>
        <dbReference type="ARBA" id="ARBA00038357"/>
    </source>
</evidence>
<dbReference type="InterPro" id="IPR036400">
    <property type="entry name" value="Cyt_B5-like_heme/steroid_sf"/>
</dbReference>
<proteinExistence type="evidence at transcript level"/>
<feature type="domain" description="Cytochrome b5 heme-binding" evidence="3">
    <location>
        <begin position="62"/>
        <end position="159"/>
    </location>
</feature>
<reference evidence="4" key="2">
    <citation type="journal article" date="2014" name="BMC Genomics">
        <title>A genomic perspective to assessing quality of mass-reared SIT flies used in Mediterranean fruit fly (Ceratitis capitata) eradication in California.</title>
        <authorList>
            <person name="Calla B."/>
            <person name="Hall B."/>
            <person name="Hou S."/>
            <person name="Geib S.M."/>
        </authorList>
    </citation>
    <scope>NUCLEOTIDE SEQUENCE</scope>
</reference>
<dbReference type="OrthoDB" id="10257697at2759"/>
<protein>
    <submittedName>
        <fullName evidence="4">Neuferricin</fullName>
    </submittedName>
</protein>
<dbReference type="SMART" id="SM01117">
    <property type="entry name" value="Cyt-b5"/>
    <property type="match status" value="1"/>
</dbReference>
<dbReference type="Pfam" id="PF00173">
    <property type="entry name" value="Cyt-b5"/>
    <property type="match status" value="1"/>
</dbReference>
<dbReference type="Gene3D" id="3.10.120.10">
    <property type="entry name" value="Cytochrome b5-like heme/steroid binding domain"/>
    <property type="match status" value="1"/>
</dbReference>
<evidence type="ECO:0000256" key="2">
    <source>
        <dbReference type="SAM" id="Phobius"/>
    </source>
</evidence>
<dbReference type="InterPro" id="IPR050577">
    <property type="entry name" value="MAPR/NEUFC/NENF-like"/>
</dbReference>
<feature type="transmembrane region" description="Helical" evidence="2">
    <location>
        <begin position="7"/>
        <end position="26"/>
    </location>
</feature>
<dbReference type="PANTHER" id="PTHR10281:SF4">
    <property type="entry name" value="NEUFERRICIN"/>
    <property type="match status" value="1"/>
</dbReference>
<dbReference type="EMBL" id="GAMC01003795">
    <property type="protein sequence ID" value="JAC02761.1"/>
    <property type="molecule type" value="mRNA"/>
</dbReference>
<sequence>MFEFVKHLFKLQFLLIIAAVLAGVYYNQIVKWMVEKYVEPEGESLAVHYENDETQTPGERLFTRDDLAKFNGENNAPIYLAILGHVFDVTKGRKHYGPGCAYNFFVGRDASVSFVSGEFENYEDDKADDVVSLRPNDLISLENWQQFYNKDYTYVGKLIGRFYNGRGEPTTYYHKYKMLVQQAKLAKTQAEQLREIYPDCNIEWSVDRGSHVWCTRTSGGKERNWVGYPRQLFEIGANNFRCACVQEKDLDTTEVMLKEYENCDTLSHECYYHVD</sequence>
<dbReference type="InterPro" id="IPR001199">
    <property type="entry name" value="Cyt_B5-like_heme/steroid-bd"/>
</dbReference>
<evidence type="ECO:0000313" key="4">
    <source>
        <dbReference type="EMBL" id="JAC02761.1"/>
    </source>
</evidence>
<comment type="similarity">
    <text evidence="1">Belongs to the cytochrome b5 family. MAPR subfamily.</text>
</comment>
<evidence type="ECO:0000259" key="3">
    <source>
        <dbReference type="SMART" id="SM01117"/>
    </source>
</evidence>
<dbReference type="SUPFAM" id="SSF55856">
    <property type="entry name" value="Cytochrome b5-like heme/steroid binding domain"/>
    <property type="match status" value="1"/>
</dbReference>
<dbReference type="GO" id="GO:0016020">
    <property type="term" value="C:membrane"/>
    <property type="evidence" value="ECO:0007669"/>
    <property type="project" value="TreeGrafter"/>
</dbReference>
<keyword evidence="2" id="KW-0472">Membrane</keyword>
<reference evidence="4" key="1">
    <citation type="submission" date="2013-07" db="EMBL/GenBank/DDBJ databases">
        <authorList>
            <person name="Geib S."/>
        </authorList>
    </citation>
    <scope>NUCLEOTIDE SEQUENCE</scope>
</reference>
<name>W8BNQ9_CERCA</name>
<dbReference type="AlphaFoldDB" id="W8BNQ9"/>
<keyword evidence="2" id="KW-1133">Transmembrane helix</keyword>
<dbReference type="PANTHER" id="PTHR10281">
    <property type="entry name" value="MEMBRANE-ASSOCIATED PROGESTERONE RECEPTOR COMPONENT-RELATED"/>
    <property type="match status" value="1"/>
</dbReference>
<keyword evidence="2" id="KW-0812">Transmembrane</keyword>
<accession>W8BNQ9</accession>
<dbReference type="FunFam" id="3.10.120.10:FF:000003">
    <property type="entry name" value="membrane-associated progesterone receptor component 1"/>
    <property type="match status" value="1"/>
</dbReference>
<organism evidence="4">
    <name type="scientific">Ceratitis capitata</name>
    <name type="common">Mediterranean fruit fly</name>
    <name type="synonym">Tephritis capitata</name>
    <dbReference type="NCBI Taxonomy" id="7213"/>
    <lineage>
        <taxon>Eukaryota</taxon>
        <taxon>Metazoa</taxon>
        <taxon>Ecdysozoa</taxon>
        <taxon>Arthropoda</taxon>
        <taxon>Hexapoda</taxon>
        <taxon>Insecta</taxon>
        <taxon>Pterygota</taxon>
        <taxon>Neoptera</taxon>
        <taxon>Endopterygota</taxon>
        <taxon>Diptera</taxon>
        <taxon>Brachycera</taxon>
        <taxon>Muscomorpha</taxon>
        <taxon>Tephritoidea</taxon>
        <taxon>Tephritidae</taxon>
        <taxon>Ceratitis</taxon>
        <taxon>Ceratitis</taxon>
    </lineage>
</organism>
<gene>
    <name evidence="4" type="primary">NEUFC</name>
</gene>